<feature type="active site" evidence="4 5">
    <location>
        <position position="616"/>
    </location>
</feature>
<organism evidence="8">
    <name type="scientific">Chromera velia CCMP2878</name>
    <dbReference type="NCBI Taxonomy" id="1169474"/>
    <lineage>
        <taxon>Eukaryota</taxon>
        <taxon>Sar</taxon>
        <taxon>Alveolata</taxon>
        <taxon>Colpodellida</taxon>
        <taxon>Chromeraceae</taxon>
        <taxon>Chromera</taxon>
    </lineage>
</organism>
<dbReference type="GO" id="GO:0004198">
    <property type="term" value="F:calcium-dependent cysteine-type endopeptidase activity"/>
    <property type="evidence" value="ECO:0007669"/>
    <property type="project" value="InterPro"/>
</dbReference>
<dbReference type="PANTHER" id="PTHR46143:SF1">
    <property type="entry name" value="CALPAIN-7"/>
    <property type="match status" value="1"/>
</dbReference>
<feature type="compositionally biased region" description="Low complexity" evidence="6">
    <location>
        <begin position="310"/>
        <end position="324"/>
    </location>
</feature>
<gene>
    <name evidence="8" type="ORF">Cvel_23549</name>
</gene>
<dbReference type="SUPFAM" id="SSF49758">
    <property type="entry name" value="Calpain large subunit, middle domain (domain III)"/>
    <property type="match status" value="2"/>
</dbReference>
<dbReference type="InterPro" id="IPR022684">
    <property type="entry name" value="Calpain_cysteine_protease"/>
</dbReference>
<dbReference type="PhylomeDB" id="A0A0G4GVB9"/>
<dbReference type="InterPro" id="IPR001300">
    <property type="entry name" value="Peptidase_C2_calpain_cat"/>
</dbReference>
<dbReference type="VEuPathDB" id="CryptoDB:Cvel_23549"/>
<evidence type="ECO:0000256" key="1">
    <source>
        <dbReference type="ARBA" id="ARBA00022670"/>
    </source>
</evidence>
<dbReference type="AlphaFoldDB" id="A0A0G4GVB9"/>
<feature type="compositionally biased region" description="Low complexity" evidence="6">
    <location>
        <begin position="82"/>
        <end position="96"/>
    </location>
</feature>
<proteinExistence type="predicted"/>
<dbReference type="SMART" id="SM00720">
    <property type="entry name" value="calpain_III"/>
    <property type="match status" value="1"/>
</dbReference>
<dbReference type="InterPro" id="IPR022683">
    <property type="entry name" value="Calpain_III"/>
</dbReference>
<dbReference type="SUPFAM" id="SSF54001">
    <property type="entry name" value="Cysteine proteinases"/>
    <property type="match status" value="1"/>
</dbReference>
<dbReference type="Gene3D" id="3.90.70.10">
    <property type="entry name" value="Cysteine proteinases"/>
    <property type="match status" value="1"/>
</dbReference>
<dbReference type="Gene3D" id="2.60.120.380">
    <property type="match status" value="1"/>
</dbReference>
<feature type="active site" evidence="4 5">
    <location>
        <position position="636"/>
    </location>
</feature>
<evidence type="ECO:0000259" key="7">
    <source>
        <dbReference type="PROSITE" id="PS50203"/>
    </source>
</evidence>
<feature type="region of interest" description="Disordered" evidence="6">
    <location>
        <begin position="1085"/>
        <end position="1112"/>
    </location>
</feature>
<evidence type="ECO:0000256" key="2">
    <source>
        <dbReference type="ARBA" id="ARBA00022801"/>
    </source>
</evidence>
<feature type="region of interest" description="Disordered" evidence="6">
    <location>
        <begin position="1"/>
        <end position="121"/>
    </location>
</feature>
<keyword evidence="2 5" id="KW-0378">Hydrolase</keyword>
<dbReference type="InterPro" id="IPR051297">
    <property type="entry name" value="PalB/RIM13"/>
</dbReference>
<feature type="region of interest" description="Disordered" evidence="6">
    <location>
        <begin position="738"/>
        <end position="764"/>
    </location>
</feature>
<dbReference type="PRINTS" id="PR00704">
    <property type="entry name" value="CALPAIN"/>
</dbReference>
<name>A0A0G4GVB9_9ALVE</name>
<feature type="compositionally biased region" description="Polar residues" evidence="6">
    <location>
        <begin position="741"/>
        <end position="762"/>
    </location>
</feature>
<evidence type="ECO:0000256" key="4">
    <source>
        <dbReference type="PIRSR" id="PIRSR622684-1"/>
    </source>
</evidence>
<feature type="active site" evidence="4 5">
    <location>
        <position position="402"/>
    </location>
</feature>
<feature type="compositionally biased region" description="Polar residues" evidence="6">
    <location>
        <begin position="544"/>
        <end position="559"/>
    </location>
</feature>
<dbReference type="Pfam" id="PF00648">
    <property type="entry name" value="Peptidase_C2"/>
    <property type="match status" value="1"/>
</dbReference>
<evidence type="ECO:0000313" key="8">
    <source>
        <dbReference type="EMBL" id="CEM34829.1"/>
    </source>
</evidence>
<dbReference type="SMART" id="SM00230">
    <property type="entry name" value="CysPc"/>
    <property type="match status" value="1"/>
</dbReference>
<keyword evidence="3 5" id="KW-0788">Thiol protease</keyword>
<accession>A0A0G4GVB9</accession>
<protein>
    <recommendedName>
        <fullName evidence="7">Calpain catalytic domain-containing protein</fullName>
    </recommendedName>
</protein>
<feature type="region of interest" description="Disordered" evidence="6">
    <location>
        <begin position="540"/>
        <end position="559"/>
    </location>
</feature>
<feature type="region of interest" description="Disordered" evidence="6">
    <location>
        <begin position="306"/>
        <end position="351"/>
    </location>
</feature>
<dbReference type="InterPro" id="IPR038765">
    <property type="entry name" value="Papain-like_cys_pep_sf"/>
</dbReference>
<evidence type="ECO:0000256" key="6">
    <source>
        <dbReference type="SAM" id="MobiDB-lite"/>
    </source>
</evidence>
<dbReference type="PROSITE" id="PS50203">
    <property type="entry name" value="CALPAIN_CAT"/>
    <property type="match status" value="1"/>
</dbReference>
<evidence type="ECO:0000256" key="3">
    <source>
        <dbReference type="ARBA" id="ARBA00022807"/>
    </source>
</evidence>
<reference evidence="8" key="1">
    <citation type="submission" date="2014-11" db="EMBL/GenBank/DDBJ databases">
        <authorList>
            <person name="Otto D Thomas"/>
            <person name="Naeem Raeece"/>
        </authorList>
    </citation>
    <scope>NUCLEOTIDE SEQUENCE</scope>
</reference>
<dbReference type="EMBL" id="CDMZ01001590">
    <property type="protein sequence ID" value="CEM34829.1"/>
    <property type="molecule type" value="Genomic_DNA"/>
</dbReference>
<feature type="region of interest" description="Disordered" evidence="6">
    <location>
        <begin position="147"/>
        <end position="178"/>
    </location>
</feature>
<feature type="domain" description="Calpain catalytic" evidence="7">
    <location>
        <begin position="372"/>
        <end position="697"/>
    </location>
</feature>
<sequence length="1217" mass="133889">MGQCCSAQDESKKKGQPPKQSSSNGPESRVAEKYVDVKTSAVQPRPTGGPGLGPRIPTQGLQDGVGGRASRQGSDPSAQNLAVPSGANGSPSGSSVRSADVRPAPGSRDAEAGPPFNKELSPMKAAGRVDVFNSLTVEKVGANAADPHMYLSPVKPGQGPSSSSALPSTAVAPRPKPPEKELQAMAVKLTQLAHCTQPEALYALKHAGYDFEEALSLALAYNMSPATNRNDLLKGQNAILPSHLRRSQTISEILLESSVVGRYVMLPWNEGDEDVKENFWCGRPLPPRVITEMEEKLTQLKAAIESGGLPPSSTATASSGPHAPADIRANPHLSPIEENLRPPASSRETRRWTDPDGFVALSVKQNQKFHRWKRFHEVNSDPMVILDLPSSQSIRQGFVGDCSFLSSLAVLCEFENKTKLPVLSGIMYPQSHHVKDRNRIMPVVNQNGMYACRLFFNGVPRKVMVDDYVPCRKDGRILAAHSGNKREMWVTFLEKAFVKLMGGSYFMQGSNPGADLYHLTGWIPETIPFKSELLEARQHALGQGRTQPTPRSAISPSDIPTQQLPKWADAWKELFNGWRDGRCVACLGTSEIEDAAPSGLEFPEGVSISSGIVARHAYSIIRCSEAYGNRLLFVKNPWGVMRWKGEWAPNSPRWTKEMRKALDYDPEMQSQTDNGCFWIDWLDVIRWFSHLYICWNSTCFPFEAEAHSRWERSAFIEASCLADDSHLVAFNPQFHLRISPPSRNTTPRAAQTPKTPFKSQSVAAPLPPVNMNDPQIKEFMKNPVDLWILLSRHVRERKRDLALKYLAVHIHEGSERVSCPPPPAKQGVYSNGECTLVKLKALGEGEEALKTLDFVLVVSQYSQKDEFSFTLKVFSHLHTVLRELPPAVPSAWAKQSRYLMGKWEDSTAGGCSNDLWEYFKNPHFRLVLPERADVLIFLECPLEHSVNVRVFKGSFATPRTLRTGKALSSGPYRAGCCTLRQTLEPGPYVLVASTFRVGEVGDFQMCVHSSCTQAPVLEPMPYPHACPPPSPMRHVVKKHVSGQPPSQSFDGRAVLLASTTTQVSLRLVVKELLPVDATPSVITYRFPSNDVPSRDGQREAGGRPSAPSWQGLSRTAVMDKVRSVRSAKELRAFHKSDLEGGLSDDGRTTSTAAANLYTERKVVTMTLLTIQPHLGPVMVCVSSSLREAAVGSWELHVISDNPVEVIKLDSLVVGKGG</sequence>
<dbReference type="InterPro" id="IPR036213">
    <property type="entry name" value="Calpain_III_sf"/>
</dbReference>
<feature type="compositionally biased region" description="Polar residues" evidence="6">
    <location>
        <begin position="71"/>
        <end position="80"/>
    </location>
</feature>
<evidence type="ECO:0000256" key="5">
    <source>
        <dbReference type="PROSITE-ProRule" id="PRU00239"/>
    </source>
</evidence>
<keyword evidence="1 5" id="KW-0645">Protease</keyword>
<feature type="compositionally biased region" description="Basic and acidic residues" evidence="6">
    <location>
        <begin position="1092"/>
        <end position="1101"/>
    </location>
</feature>
<dbReference type="PANTHER" id="PTHR46143">
    <property type="entry name" value="CALPAIN-7"/>
    <property type="match status" value="1"/>
</dbReference>
<dbReference type="GO" id="GO:0006508">
    <property type="term" value="P:proteolysis"/>
    <property type="evidence" value="ECO:0007669"/>
    <property type="project" value="UniProtKB-KW"/>
</dbReference>